<keyword evidence="5" id="KW-0677">Repeat</keyword>
<evidence type="ECO:0000256" key="6">
    <source>
        <dbReference type="ARBA" id="ARBA00022749"/>
    </source>
</evidence>
<dbReference type="InterPro" id="IPR015875">
    <property type="entry name" value="IMP_DH/GMP_Rdtase_CS"/>
</dbReference>
<organism evidence="22 23">
    <name type="scientific">Streptococcus dysgalactiae</name>
    <dbReference type="NCBI Taxonomy" id="1334"/>
    <lineage>
        <taxon>Bacteria</taxon>
        <taxon>Bacillati</taxon>
        <taxon>Bacillota</taxon>
        <taxon>Bacilli</taxon>
        <taxon>Lactobacillales</taxon>
        <taxon>Streptococcaceae</taxon>
        <taxon>Streptococcus</taxon>
    </lineage>
</organism>
<comment type="caution">
    <text evidence="13">Lacks conserved residue(s) required for the propagation of feature annotation.</text>
</comment>
<evidence type="ECO:0000256" key="5">
    <source>
        <dbReference type="ARBA" id="ARBA00022737"/>
    </source>
</evidence>
<dbReference type="EMBL" id="CABEIM010000003">
    <property type="protein sequence ID" value="VTS77891.1"/>
    <property type="molecule type" value="Genomic_DNA"/>
</dbReference>
<evidence type="ECO:0000256" key="9">
    <source>
        <dbReference type="ARBA" id="ARBA00023002"/>
    </source>
</evidence>
<dbReference type="SUPFAM" id="SSF51412">
    <property type="entry name" value="Inosine monophosphate dehydrogenase (IMPDH)"/>
    <property type="match status" value="1"/>
</dbReference>
<dbReference type="CDD" id="cd00381">
    <property type="entry name" value="IMPDH"/>
    <property type="match status" value="1"/>
</dbReference>
<dbReference type="GO" id="GO:0046872">
    <property type="term" value="F:metal ion binding"/>
    <property type="evidence" value="ECO:0007669"/>
    <property type="project" value="UniProtKB-UniRule"/>
</dbReference>
<dbReference type="GO" id="GO:0003938">
    <property type="term" value="F:IMP dehydrogenase activity"/>
    <property type="evidence" value="ECO:0007669"/>
    <property type="project" value="UniProtKB-UniRule"/>
</dbReference>
<feature type="binding site" evidence="13 15">
    <location>
        <position position="421"/>
    </location>
    <ligand>
        <name>IMP</name>
        <dbReference type="ChEBI" id="CHEBI:58053"/>
    </ligand>
</feature>
<dbReference type="NCBIfam" id="TIGR01302">
    <property type="entry name" value="IMP_dehydrog"/>
    <property type="match status" value="1"/>
</dbReference>
<feature type="binding site" evidence="13">
    <location>
        <position position="475"/>
    </location>
    <ligand>
        <name>K(+)</name>
        <dbReference type="ChEBI" id="CHEBI:29103"/>
        <note>ligand shared between two tetrameric partners</note>
    </ligand>
</feature>
<dbReference type="RefSeq" id="WP_143928116.1">
    <property type="nucleotide sequence ID" value="NZ_CABEIM010000003.1"/>
</dbReference>
<comment type="subunit">
    <text evidence="3 13">Homotetramer.</text>
</comment>
<evidence type="ECO:0000256" key="7">
    <source>
        <dbReference type="ARBA" id="ARBA00022755"/>
    </source>
</evidence>
<evidence type="ECO:0000256" key="8">
    <source>
        <dbReference type="ARBA" id="ARBA00022958"/>
    </source>
</evidence>
<keyword evidence="9 13" id="KW-0560">Oxidoreductase</keyword>
<feature type="domain" description="CBS" evidence="21">
    <location>
        <begin position="159"/>
        <end position="219"/>
    </location>
</feature>
<evidence type="ECO:0000256" key="19">
    <source>
        <dbReference type="RuleBase" id="RU003927"/>
    </source>
</evidence>
<evidence type="ECO:0000313" key="22">
    <source>
        <dbReference type="EMBL" id="VTS77891.1"/>
    </source>
</evidence>
<feature type="binding site" evidence="13 15">
    <location>
        <position position="308"/>
    </location>
    <ligand>
        <name>IMP</name>
        <dbReference type="ChEBI" id="CHEBI:58053"/>
    </ligand>
</feature>
<comment type="cofactor">
    <cofactor evidence="1 13">
        <name>K(+)</name>
        <dbReference type="ChEBI" id="CHEBI:29103"/>
    </cofactor>
</comment>
<feature type="binding site" evidence="13 16">
    <location>
        <begin position="303"/>
        <end position="305"/>
    </location>
    <ligand>
        <name>NAD(+)</name>
        <dbReference type="ChEBI" id="CHEBI:57540"/>
    </ligand>
</feature>
<feature type="active site" description="Proton acceptor" evidence="13 14">
    <location>
        <position position="406"/>
    </location>
</feature>
<dbReference type="FunFam" id="3.20.20.70:FF:000003">
    <property type="entry name" value="GMP reductase"/>
    <property type="match status" value="1"/>
</dbReference>
<dbReference type="Pfam" id="PF00571">
    <property type="entry name" value="CBS"/>
    <property type="match status" value="2"/>
</dbReference>
<evidence type="ECO:0000256" key="12">
    <source>
        <dbReference type="ARBA" id="ARBA00048028"/>
    </source>
</evidence>
<dbReference type="SMART" id="SM01240">
    <property type="entry name" value="IMPDH"/>
    <property type="match status" value="1"/>
</dbReference>
<evidence type="ECO:0000256" key="18">
    <source>
        <dbReference type="PROSITE-ProRule" id="PRU00703"/>
    </source>
</evidence>
<feature type="binding site" evidence="13 15">
    <location>
        <begin position="366"/>
        <end position="367"/>
    </location>
    <ligand>
        <name>IMP</name>
        <dbReference type="ChEBI" id="CHEBI:58053"/>
    </ligand>
</feature>
<dbReference type="Pfam" id="PF00478">
    <property type="entry name" value="IMPDH"/>
    <property type="match status" value="1"/>
</dbReference>
<reference evidence="22 23" key="1">
    <citation type="submission" date="2019-05" db="EMBL/GenBank/DDBJ databases">
        <authorList>
            <consortium name="Pathogen Informatics"/>
        </authorList>
    </citation>
    <scope>NUCLEOTIDE SEQUENCE [LARGE SCALE GENOMIC DNA]</scope>
    <source>
        <strain evidence="22 23">NCTC7982</strain>
    </source>
</reference>
<dbReference type="GO" id="GO:0006177">
    <property type="term" value="P:GMP biosynthetic process"/>
    <property type="evidence" value="ECO:0007669"/>
    <property type="project" value="UniProtKB-UniRule"/>
</dbReference>
<evidence type="ECO:0000256" key="15">
    <source>
        <dbReference type="PIRSR" id="PIRSR000130-2"/>
    </source>
</evidence>
<dbReference type="PANTHER" id="PTHR11911">
    <property type="entry name" value="INOSINE-5-MONOPHOSPHATE DEHYDROGENASE RELATED"/>
    <property type="match status" value="1"/>
</dbReference>
<evidence type="ECO:0000256" key="4">
    <source>
        <dbReference type="ARBA" id="ARBA00022723"/>
    </source>
</evidence>
<keyword evidence="7 13" id="KW-0658">Purine biosynthesis</keyword>
<keyword evidence="8 13" id="KW-0630">Potassium</keyword>
<comment type="function">
    <text evidence="13">Catalyzes the conversion of inosine 5'-phosphate (IMP) to xanthosine 5'-phosphate (XMP), the first committed and rate-limiting step in the de novo synthesis of guanine nucleotides, and therefore plays an important role in the regulation of cell growth.</text>
</comment>
<comment type="similarity">
    <text evidence="2 13 19">Belongs to the IMPDH/GMPR family.</text>
</comment>
<gene>
    <name evidence="13 22" type="primary">guaB</name>
    <name evidence="22" type="ORF">NCTC7982_00524</name>
</gene>
<keyword evidence="11 18" id="KW-0129">CBS domain</keyword>
<dbReference type="InterPro" id="IPR046342">
    <property type="entry name" value="CBS_dom_sf"/>
</dbReference>
<sequence>MSNWDTKFLKKGYTFDDVLLIPAESHVLPNEVSLKTKLANNLTLNIPIITAAMDTVTDSKMAIAIARAGGLGVIHKNMSITEQAEEVRKVKRSENGVIIDPFFLTPDHKVSEAEELMQRYRISGVPIVETLANRKLVGIITNRDMRFISDYNAPISGHMTSEHLVTAAVGTDLETAERILHEHRIEKLPLVDESGRLSGLITIKDIEKVIEFPHAAKDEFGRLLVAAAVGVTSDTFDRAEALFEAGADAIVIDTAHGHSAGVLRKIAEIRAHFPNRTLIAGNIATAEGARALYDAGVDVVKVGIGPGSICTTRVVAGVGVPQVTAIYDAAAVAREYGKTIIADGGIKYSGDIVKALAAGGNAVMLGSMFAGTDEAPGETEIYQGRKFKTYRGMGSIAAMKKGSSDRYFQGSVNEANKLVPEGIEGRVAYKGAASDIVFQMLGGIRSGMGYVGAGDIQELHENAQFVEMSGAGLIESHPHDVQITNEAPNYSVH</sequence>
<evidence type="ECO:0000259" key="21">
    <source>
        <dbReference type="PROSITE" id="PS51371"/>
    </source>
</evidence>
<evidence type="ECO:0000256" key="10">
    <source>
        <dbReference type="ARBA" id="ARBA00023027"/>
    </source>
</evidence>
<dbReference type="PIRSF" id="PIRSF000130">
    <property type="entry name" value="IMPDH"/>
    <property type="match status" value="1"/>
</dbReference>
<keyword evidence="10 13" id="KW-0520">NAD</keyword>
<dbReference type="EC" id="1.1.1.205" evidence="13 20"/>
<dbReference type="SUPFAM" id="SSF54631">
    <property type="entry name" value="CBS-domain pair"/>
    <property type="match status" value="1"/>
</dbReference>
<feature type="binding site" evidence="13 15">
    <location>
        <begin position="390"/>
        <end position="394"/>
    </location>
    <ligand>
        <name>IMP</name>
        <dbReference type="ChEBI" id="CHEBI:58053"/>
    </ligand>
</feature>
<feature type="binding site" evidence="13">
    <location>
        <position position="476"/>
    </location>
    <ligand>
        <name>K(+)</name>
        <dbReference type="ChEBI" id="CHEBI:29103"/>
        <note>ligand shared between two tetrameric partners</note>
    </ligand>
</feature>
<feature type="domain" description="CBS" evidence="21">
    <location>
        <begin position="97"/>
        <end position="155"/>
    </location>
</feature>
<feature type="binding site" description="in other chain" evidence="13 17">
    <location>
        <position position="310"/>
    </location>
    <ligand>
        <name>K(+)</name>
        <dbReference type="ChEBI" id="CHEBI:29103"/>
        <note>ligand shared between two tetrameric partners</note>
    </ligand>
</feature>
<evidence type="ECO:0000256" key="20">
    <source>
        <dbReference type="RuleBase" id="RU003928"/>
    </source>
</evidence>
<proteinExistence type="inferred from homology"/>
<keyword evidence="4 13" id="KW-0479">Metal-binding</keyword>
<dbReference type="InterPro" id="IPR000644">
    <property type="entry name" value="CBS_dom"/>
</dbReference>
<evidence type="ECO:0000313" key="23">
    <source>
        <dbReference type="Proteomes" id="UP000373301"/>
    </source>
</evidence>
<dbReference type="PROSITE" id="PS51371">
    <property type="entry name" value="CBS"/>
    <property type="match status" value="2"/>
</dbReference>
<dbReference type="GO" id="GO:0000166">
    <property type="term" value="F:nucleotide binding"/>
    <property type="evidence" value="ECO:0007669"/>
    <property type="project" value="UniProtKB-UniRule"/>
</dbReference>
<evidence type="ECO:0000256" key="3">
    <source>
        <dbReference type="ARBA" id="ARBA00011881"/>
    </source>
</evidence>
<feature type="binding site" evidence="13 15">
    <location>
        <begin position="343"/>
        <end position="345"/>
    </location>
    <ligand>
        <name>IMP</name>
        <dbReference type="ChEBI" id="CHEBI:58053"/>
    </ligand>
</feature>
<dbReference type="Proteomes" id="UP000373301">
    <property type="component" value="Unassembled WGS sequence"/>
</dbReference>
<evidence type="ECO:0000256" key="1">
    <source>
        <dbReference type="ARBA" id="ARBA00001958"/>
    </source>
</evidence>
<dbReference type="PROSITE" id="PS00487">
    <property type="entry name" value="IMP_DH_GMP_RED"/>
    <property type="match status" value="1"/>
</dbReference>
<evidence type="ECO:0000256" key="2">
    <source>
        <dbReference type="ARBA" id="ARBA00005502"/>
    </source>
</evidence>
<dbReference type="HAMAP" id="MF_01964">
    <property type="entry name" value="IMPDH"/>
    <property type="match status" value="1"/>
</dbReference>
<evidence type="ECO:0000256" key="14">
    <source>
        <dbReference type="PIRSR" id="PIRSR000130-1"/>
    </source>
</evidence>
<dbReference type="SMART" id="SM00116">
    <property type="entry name" value="CBS"/>
    <property type="match status" value="2"/>
</dbReference>
<accession>A0A9X9QP05</accession>
<dbReference type="InterPro" id="IPR001093">
    <property type="entry name" value="IMP_DH_GMPRt"/>
</dbReference>
<dbReference type="AlphaFoldDB" id="A0A9X9QP05"/>
<dbReference type="CDD" id="cd04601">
    <property type="entry name" value="CBS_pair_IMPDH"/>
    <property type="match status" value="1"/>
</dbReference>
<dbReference type="PANTHER" id="PTHR11911:SF111">
    <property type="entry name" value="INOSINE-5'-MONOPHOSPHATE DEHYDROGENASE"/>
    <property type="match status" value="1"/>
</dbReference>
<evidence type="ECO:0000256" key="16">
    <source>
        <dbReference type="PIRSR" id="PIRSR000130-3"/>
    </source>
</evidence>
<protein>
    <recommendedName>
        <fullName evidence="13 20">Inosine-5'-monophosphate dehydrogenase</fullName>
        <shortName evidence="13">IMP dehydrogenase</shortName>
        <shortName evidence="13">IMPD</shortName>
        <shortName evidence="13">IMPDH</shortName>
        <ecNumber evidence="13 20">1.1.1.205</ecNumber>
    </recommendedName>
</protein>
<feature type="binding site" evidence="13">
    <location>
        <position position="477"/>
    </location>
    <ligand>
        <name>K(+)</name>
        <dbReference type="ChEBI" id="CHEBI:29103"/>
        <note>ligand shared between two tetrameric partners</note>
    </ligand>
</feature>
<evidence type="ECO:0000256" key="17">
    <source>
        <dbReference type="PIRSR" id="PIRSR000130-4"/>
    </source>
</evidence>
<comment type="pathway">
    <text evidence="13 20">Purine metabolism; XMP biosynthesis via de novo pathway; XMP from IMP: step 1/1.</text>
</comment>
<feature type="binding site" evidence="13">
    <location>
        <position position="253"/>
    </location>
    <ligand>
        <name>NAD(+)</name>
        <dbReference type="ChEBI" id="CHEBI:57540"/>
    </ligand>
</feature>
<feature type="binding site" description="in other chain" evidence="13 17">
    <location>
        <position position="305"/>
    </location>
    <ligand>
        <name>K(+)</name>
        <dbReference type="ChEBI" id="CHEBI:29103"/>
        <note>ligand shared between two tetrameric partners</note>
    </ligand>
</feature>
<comment type="catalytic activity">
    <reaction evidence="12 13 20">
        <text>IMP + NAD(+) + H2O = XMP + NADH + H(+)</text>
        <dbReference type="Rhea" id="RHEA:11708"/>
        <dbReference type="ChEBI" id="CHEBI:15377"/>
        <dbReference type="ChEBI" id="CHEBI:15378"/>
        <dbReference type="ChEBI" id="CHEBI:57464"/>
        <dbReference type="ChEBI" id="CHEBI:57540"/>
        <dbReference type="ChEBI" id="CHEBI:57945"/>
        <dbReference type="ChEBI" id="CHEBI:58053"/>
        <dbReference type="EC" id="1.1.1.205"/>
    </reaction>
</comment>
<feature type="active site" description="Thioimidate intermediate" evidence="13 14">
    <location>
        <position position="310"/>
    </location>
</feature>
<dbReference type="GO" id="GO:0006183">
    <property type="term" value="P:GTP biosynthetic process"/>
    <property type="evidence" value="ECO:0007669"/>
    <property type="project" value="TreeGrafter"/>
</dbReference>
<dbReference type="Gene3D" id="3.20.20.70">
    <property type="entry name" value="Aldolase class I"/>
    <property type="match status" value="1"/>
</dbReference>
<dbReference type="InterPro" id="IPR005990">
    <property type="entry name" value="IMP_DH"/>
</dbReference>
<dbReference type="InterPro" id="IPR013785">
    <property type="entry name" value="Aldolase_TIM"/>
</dbReference>
<comment type="caution">
    <text evidence="22">The sequence shown here is derived from an EMBL/GenBank/DDBJ whole genome shotgun (WGS) entry which is preliminary data.</text>
</comment>
<feature type="binding site" evidence="16">
    <location>
        <begin position="253"/>
        <end position="255"/>
    </location>
    <ligand>
        <name>NAD(+)</name>
        <dbReference type="ChEBI" id="CHEBI:57540"/>
    </ligand>
</feature>
<evidence type="ECO:0000256" key="13">
    <source>
        <dbReference type="HAMAP-Rule" id="MF_01964"/>
    </source>
</evidence>
<keyword evidence="6 13" id="KW-0332">GMP biosynthesis</keyword>
<name>A0A9X9QP05_STRDY</name>
<evidence type="ECO:0000256" key="11">
    <source>
        <dbReference type="ARBA" id="ARBA00023122"/>
    </source>
</evidence>
<feature type="binding site" description="in other chain" evidence="13 17">
    <location>
        <position position="307"/>
    </location>
    <ligand>
        <name>K(+)</name>
        <dbReference type="ChEBI" id="CHEBI:29103"/>
        <note>ligand shared between two tetrameric partners</note>
    </ligand>
</feature>
<comment type="activity regulation">
    <text evidence="13">Mycophenolic acid (MPA) is a non-competitive inhibitor that prevents formation of the closed enzyme conformation by binding to the same site as the amobile flap. In contrast, mizoribine monophosphate (MZP) is a competitive inhibitor that induces the closed conformation. MPA is a potent inhibitor of mammalian IMPDHs but a poor inhibitor of the bacterial enzymes. MZP is a more potent inhibitor of bacterial IMPDH.</text>
</comment>